<dbReference type="OrthoDB" id="27483at2759"/>
<dbReference type="Pfam" id="PF13640">
    <property type="entry name" value="2OG-FeII_Oxy_3"/>
    <property type="match status" value="1"/>
</dbReference>
<dbReference type="GO" id="GO:0016491">
    <property type="term" value="F:oxidoreductase activity"/>
    <property type="evidence" value="ECO:0007669"/>
    <property type="project" value="UniProtKB-KW"/>
</dbReference>
<dbReference type="RefSeq" id="XP_001888864.1">
    <property type="nucleotide sequence ID" value="XM_001888829.1"/>
</dbReference>
<keyword evidence="1" id="KW-0479">Metal-binding</keyword>
<dbReference type="EMBL" id="DS547149">
    <property type="protein sequence ID" value="EDR00472.1"/>
    <property type="molecule type" value="Genomic_DNA"/>
</dbReference>
<dbReference type="Gene3D" id="2.60.120.620">
    <property type="entry name" value="q2cbj1_9rhob like domain"/>
    <property type="match status" value="1"/>
</dbReference>
<dbReference type="AlphaFoldDB" id="B0DY75"/>
<dbReference type="PROSITE" id="PS51471">
    <property type="entry name" value="FE2OG_OXY"/>
    <property type="match status" value="1"/>
</dbReference>
<sequence>MSTLDRDLAAVRNAISKKQPFVTGTHPLTDNSGLFFFRTGGGTGARCIDLANADDASLQVLLEACQPAPFGVDNKDVLDETYRRAWKMDNANFATRLDVVNTGILESIRSMLMQGNENKKIRPEMYKLNVYGSGSFFKAHKDTPRGENMFGSLVVVFPTRHEGGALQLHHKGQEWTFDSASITSTQNVPSIAYVAFYGDVEHEVSMVTSGYRVTLTYNLYFDDDTTSNPSPSYHSWMKEDELALRTSLSALLNHRDLLPDGGYLGFGLEFMYPVARGTIQGLINSLKGSDAMIKLVLSQLNFQPQVKIIYEDNEDSYPEGEMYADQLPLKRPHIMLDDEDELPDWGTEDPFRVSLPEANHGIVICGADEVGEYPNYGRGVIRAKKVLWVTPQTTFNSLKSPYVAYGNEASLGFSYGNVCLVAEVLPSGKRVKCTT</sequence>
<dbReference type="HOGENOM" id="CLU_019613_2_1_1"/>
<dbReference type="GeneID" id="6084547"/>
<dbReference type="InterPro" id="IPR005123">
    <property type="entry name" value="Oxoglu/Fe-dep_dioxygenase_dom"/>
</dbReference>
<dbReference type="Proteomes" id="UP000001194">
    <property type="component" value="Unassembled WGS sequence"/>
</dbReference>
<evidence type="ECO:0000313" key="4">
    <source>
        <dbReference type="Proteomes" id="UP000001194"/>
    </source>
</evidence>
<dbReference type="InterPro" id="IPR044862">
    <property type="entry name" value="Pro_4_hyd_alph_FE2OG_OXY"/>
</dbReference>
<dbReference type="InParanoid" id="B0DY75"/>
<organism evidence="4">
    <name type="scientific">Laccaria bicolor (strain S238N-H82 / ATCC MYA-4686)</name>
    <name type="common">Bicoloured deceiver</name>
    <name type="synonym">Laccaria laccata var. bicolor</name>
    <dbReference type="NCBI Taxonomy" id="486041"/>
    <lineage>
        <taxon>Eukaryota</taxon>
        <taxon>Fungi</taxon>
        <taxon>Dikarya</taxon>
        <taxon>Basidiomycota</taxon>
        <taxon>Agaricomycotina</taxon>
        <taxon>Agaricomycetes</taxon>
        <taxon>Agaricomycetidae</taxon>
        <taxon>Agaricales</taxon>
        <taxon>Agaricineae</taxon>
        <taxon>Hydnangiaceae</taxon>
        <taxon>Laccaria</taxon>
    </lineage>
</organism>
<dbReference type="GO" id="GO:0046872">
    <property type="term" value="F:metal ion binding"/>
    <property type="evidence" value="ECO:0007669"/>
    <property type="project" value="UniProtKB-KW"/>
</dbReference>
<dbReference type="PANTHER" id="PTHR33099:SF14">
    <property type="entry name" value="PROLYL 4-HYDROXYLASE ALPHA SUBUNIT FE(2+) 2OG DIOXYGENASE DOMAIN-CONTAINING PROTEIN"/>
    <property type="match status" value="1"/>
</dbReference>
<accession>B0DY75</accession>
<name>B0DY75_LACBS</name>
<gene>
    <name evidence="3" type="ORF">LACBIDRAFT_295779</name>
</gene>
<reference evidence="3 4" key="1">
    <citation type="journal article" date="2008" name="Nature">
        <title>The genome of Laccaria bicolor provides insights into mycorrhizal symbiosis.</title>
        <authorList>
            <person name="Martin F."/>
            <person name="Aerts A."/>
            <person name="Ahren D."/>
            <person name="Brun A."/>
            <person name="Danchin E.G.J."/>
            <person name="Duchaussoy F."/>
            <person name="Gibon J."/>
            <person name="Kohler A."/>
            <person name="Lindquist E."/>
            <person name="Pereda V."/>
            <person name="Salamov A."/>
            <person name="Shapiro H.J."/>
            <person name="Wuyts J."/>
            <person name="Blaudez D."/>
            <person name="Buee M."/>
            <person name="Brokstein P."/>
            <person name="Canbaeck B."/>
            <person name="Cohen D."/>
            <person name="Courty P.E."/>
            <person name="Coutinho P.M."/>
            <person name="Delaruelle C."/>
            <person name="Detter J.C."/>
            <person name="Deveau A."/>
            <person name="DiFazio S."/>
            <person name="Duplessis S."/>
            <person name="Fraissinet-Tachet L."/>
            <person name="Lucic E."/>
            <person name="Frey-Klett P."/>
            <person name="Fourrey C."/>
            <person name="Feussner I."/>
            <person name="Gay G."/>
            <person name="Grimwood J."/>
            <person name="Hoegger P.J."/>
            <person name="Jain P."/>
            <person name="Kilaru S."/>
            <person name="Labbe J."/>
            <person name="Lin Y.C."/>
            <person name="Legue V."/>
            <person name="Le Tacon F."/>
            <person name="Marmeisse R."/>
            <person name="Melayah D."/>
            <person name="Montanini B."/>
            <person name="Muratet M."/>
            <person name="Nehls U."/>
            <person name="Niculita-Hirzel H."/>
            <person name="Oudot-Le Secq M.P."/>
            <person name="Peter M."/>
            <person name="Quesneville H."/>
            <person name="Rajashekar B."/>
            <person name="Reich M."/>
            <person name="Rouhier N."/>
            <person name="Schmutz J."/>
            <person name="Yin T."/>
            <person name="Chalot M."/>
            <person name="Henrissat B."/>
            <person name="Kuees U."/>
            <person name="Lucas S."/>
            <person name="Van de Peer Y."/>
            <person name="Podila G.K."/>
            <person name="Polle A."/>
            <person name="Pukkila P.J."/>
            <person name="Richardson P.M."/>
            <person name="Rouze P."/>
            <person name="Sanders I.R."/>
            <person name="Stajich J.E."/>
            <person name="Tunlid A."/>
            <person name="Tuskan G."/>
            <person name="Grigoriev I.V."/>
        </authorList>
    </citation>
    <scope>NUCLEOTIDE SEQUENCE [LARGE SCALE GENOMIC DNA]</scope>
    <source>
        <strain evidence="4">S238N-H82 / ATCC MYA-4686</strain>
    </source>
</reference>
<comment type="similarity">
    <text evidence="1">Belongs to the iron/ascorbate-dependent oxidoreductase family.</text>
</comment>
<feature type="domain" description="Fe2OG dioxygenase" evidence="2">
    <location>
        <begin position="122"/>
        <end position="221"/>
    </location>
</feature>
<keyword evidence="1" id="KW-0408">Iron</keyword>
<evidence type="ECO:0000313" key="3">
    <source>
        <dbReference type="EMBL" id="EDR00472.1"/>
    </source>
</evidence>
<dbReference type="PANTHER" id="PTHR33099">
    <property type="entry name" value="FE2OG DIOXYGENASE DOMAIN-CONTAINING PROTEIN"/>
    <property type="match status" value="1"/>
</dbReference>
<evidence type="ECO:0000256" key="1">
    <source>
        <dbReference type="RuleBase" id="RU003682"/>
    </source>
</evidence>
<keyword evidence="4" id="KW-1185">Reference proteome</keyword>
<dbReference type="KEGG" id="lbc:LACBIDRAFT_295779"/>
<proteinExistence type="inferred from homology"/>
<evidence type="ECO:0000259" key="2">
    <source>
        <dbReference type="PROSITE" id="PS51471"/>
    </source>
</evidence>
<keyword evidence="1" id="KW-0560">Oxidoreductase</keyword>
<protein>
    <submittedName>
        <fullName evidence="3">Predicted protein</fullName>
    </submittedName>
</protein>